<feature type="active site" description="Proton acceptor" evidence="2">
    <location>
        <position position="121"/>
    </location>
</feature>
<dbReference type="Proteomes" id="UP001595386">
    <property type="component" value="Unassembled WGS sequence"/>
</dbReference>
<dbReference type="RefSeq" id="WP_379756837.1">
    <property type="nucleotide sequence ID" value="NZ_JBHRSQ010000009.1"/>
</dbReference>
<dbReference type="InterPro" id="IPR004175">
    <property type="entry name" value="RNA_CPDase"/>
</dbReference>
<sequence>MRLFLALVPPPELRERLGELADAAHAHYGGRRMPDESLHQTLAFLGEVSDVQATELVDWVRRLTVPPGEWRLDAWGHFRRPGILWVGGHSPDPALGRLQKQLWDALEGFGLAGRPTRFVPHVTLLRRADILGVSTLGVSNLPTPDLIWSYRHLALVRSFTLDDGASYTTLARSS</sequence>
<evidence type="ECO:0000313" key="4">
    <source>
        <dbReference type="Proteomes" id="UP001595386"/>
    </source>
</evidence>
<keyword evidence="4" id="KW-1185">Reference proteome</keyword>
<comment type="function">
    <text evidence="2">Hydrolyzes RNA 2',3'-cyclic phosphodiester to an RNA 2'-phosphomonoester.</text>
</comment>
<evidence type="ECO:0000313" key="3">
    <source>
        <dbReference type="EMBL" id="MFC2991813.1"/>
    </source>
</evidence>
<dbReference type="EMBL" id="JBHRSQ010000009">
    <property type="protein sequence ID" value="MFC2991813.1"/>
    <property type="molecule type" value="Genomic_DNA"/>
</dbReference>
<feature type="short sequence motif" description="HXTX 2" evidence="2">
    <location>
        <begin position="121"/>
        <end position="124"/>
    </location>
</feature>
<feature type="active site" description="Proton donor" evidence="2">
    <location>
        <position position="39"/>
    </location>
</feature>
<feature type="short sequence motif" description="HXTX 1" evidence="2">
    <location>
        <begin position="39"/>
        <end position="42"/>
    </location>
</feature>
<dbReference type="PANTHER" id="PTHR35561">
    <property type="entry name" value="RNA 2',3'-CYCLIC PHOSPHODIESTERASE"/>
    <property type="match status" value="1"/>
</dbReference>
<dbReference type="HAMAP" id="MF_01940">
    <property type="entry name" value="RNA_CPDase"/>
    <property type="match status" value="1"/>
</dbReference>
<dbReference type="NCBIfam" id="TIGR02258">
    <property type="entry name" value="2_5_ligase"/>
    <property type="match status" value="1"/>
</dbReference>
<name>A0ABV7B4H4_9GAMM</name>
<evidence type="ECO:0000256" key="2">
    <source>
        <dbReference type="HAMAP-Rule" id="MF_01940"/>
    </source>
</evidence>
<evidence type="ECO:0000256" key="1">
    <source>
        <dbReference type="ARBA" id="ARBA00022801"/>
    </source>
</evidence>
<comment type="caution">
    <text evidence="3">The sequence shown here is derived from an EMBL/GenBank/DDBJ whole genome shotgun (WGS) entry which is preliminary data.</text>
</comment>
<keyword evidence="1 2" id="KW-0378">Hydrolase</keyword>
<dbReference type="EC" id="3.1.4.58" evidence="2"/>
<dbReference type="SUPFAM" id="SSF55144">
    <property type="entry name" value="LigT-like"/>
    <property type="match status" value="1"/>
</dbReference>
<comment type="catalytic activity">
    <reaction evidence="2">
        <text>a 3'-end 2',3'-cyclophospho-ribonucleotide-RNA + H2O = a 3'-end 2'-phospho-ribonucleotide-RNA + H(+)</text>
        <dbReference type="Rhea" id="RHEA:11828"/>
        <dbReference type="Rhea" id="RHEA-COMP:10464"/>
        <dbReference type="Rhea" id="RHEA-COMP:17353"/>
        <dbReference type="ChEBI" id="CHEBI:15377"/>
        <dbReference type="ChEBI" id="CHEBI:15378"/>
        <dbReference type="ChEBI" id="CHEBI:83064"/>
        <dbReference type="ChEBI" id="CHEBI:173113"/>
        <dbReference type="EC" id="3.1.4.58"/>
    </reaction>
</comment>
<protein>
    <recommendedName>
        <fullName evidence="2">RNA 2',3'-cyclic phosphodiesterase</fullName>
        <shortName evidence="2">RNA 2',3'-CPDase</shortName>
        <ecNumber evidence="2">3.1.4.58</ecNumber>
    </recommendedName>
</protein>
<accession>A0ABV7B4H4</accession>
<reference evidence="4" key="1">
    <citation type="journal article" date="2019" name="Int. J. Syst. Evol. Microbiol.">
        <title>The Global Catalogue of Microorganisms (GCM) 10K type strain sequencing project: providing services to taxonomists for standard genome sequencing and annotation.</title>
        <authorList>
            <consortium name="The Broad Institute Genomics Platform"/>
            <consortium name="The Broad Institute Genome Sequencing Center for Infectious Disease"/>
            <person name="Wu L."/>
            <person name="Ma J."/>
        </authorList>
    </citation>
    <scope>NUCLEOTIDE SEQUENCE [LARGE SCALE GENOMIC DNA]</scope>
    <source>
        <strain evidence="4">KCTC 52660</strain>
    </source>
</reference>
<dbReference type="PANTHER" id="PTHR35561:SF1">
    <property type="entry name" value="RNA 2',3'-CYCLIC PHOSPHODIESTERASE"/>
    <property type="match status" value="1"/>
</dbReference>
<comment type="similarity">
    <text evidence="2">Belongs to the 2H phosphoesterase superfamily. ThpR family.</text>
</comment>
<proteinExistence type="inferred from homology"/>
<organism evidence="3 4">
    <name type="scientific">Halomonas tibetensis</name>
    <dbReference type="NCBI Taxonomy" id="2259590"/>
    <lineage>
        <taxon>Bacteria</taxon>
        <taxon>Pseudomonadati</taxon>
        <taxon>Pseudomonadota</taxon>
        <taxon>Gammaproteobacteria</taxon>
        <taxon>Oceanospirillales</taxon>
        <taxon>Halomonadaceae</taxon>
        <taxon>Halomonas</taxon>
    </lineage>
</organism>
<gene>
    <name evidence="3" type="primary">thpR</name>
    <name evidence="3" type="ORF">ACFODV_07175</name>
</gene>
<dbReference type="Gene3D" id="3.90.1140.10">
    <property type="entry name" value="Cyclic phosphodiesterase"/>
    <property type="match status" value="1"/>
</dbReference>
<dbReference type="InterPro" id="IPR009097">
    <property type="entry name" value="Cyclic_Pdiesterase"/>
</dbReference>
<dbReference type="Pfam" id="PF13563">
    <property type="entry name" value="2_5_RNA_ligase2"/>
    <property type="match status" value="1"/>
</dbReference>